<dbReference type="GO" id="GO:0008270">
    <property type="term" value="F:zinc ion binding"/>
    <property type="evidence" value="ECO:0007669"/>
    <property type="project" value="UniProtKB-KW"/>
</dbReference>
<dbReference type="SUPFAM" id="SSF57850">
    <property type="entry name" value="RING/U-box"/>
    <property type="match status" value="1"/>
</dbReference>
<dbReference type="InParanoid" id="A0A059A0V7"/>
<dbReference type="PROSITE" id="PS50222">
    <property type="entry name" value="EF_HAND_2"/>
    <property type="match status" value="1"/>
</dbReference>
<keyword evidence="3" id="KW-0862">Zinc</keyword>
<dbReference type="PROSITE" id="PS00018">
    <property type="entry name" value="EF_HAND_1"/>
    <property type="match status" value="1"/>
</dbReference>
<evidence type="ECO:0000256" key="1">
    <source>
        <dbReference type="ARBA" id="ARBA00022723"/>
    </source>
</evidence>
<keyword evidence="2" id="KW-0863">Zinc-finger</keyword>
<dbReference type="GO" id="GO:0005509">
    <property type="term" value="F:calcium ion binding"/>
    <property type="evidence" value="ECO:0007669"/>
    <property type="project" value="InterPro"/>
</dbReference>
<keyword evidence="1" id="KW-0479">Metal-binding</keyword>
<dbReference type="EMBL" id="KK198763">
    <property type="protein sequence ID" value="KCW46930.1"/>
    <property type="molecule type" value="Genomic_DNA"/>
</dbReference>
<dbReference type="InterPro" id="IPR018247">
    <property type="entry name" value="EF_Hand_1_Ca_BS"/>
</dbReference>
<dbReference type="SUPFAM" id="SSF47473">
    <property type="entry name" value="EF-hand"/>
    <property type="match status" value="1"/>
</dbReference>
<organism evidence="6">
    <name type="scientific">Eucalyptus grandis</name>
    <name type="common">Flooded gum</name>
    <dbReference type="NCBI Taxonomy" id="71139"/>
    <lineage>
        <taxon>Eukaryota</taxon>
        <taxon>Viridiplantae</taxon>
        <taxon>Streptophyta</taxon>
        <taxon>Embryophyta</taxon>
        <taxon>Tracheophyta</taxon>
        <taxon>Spermatophyta</taxon>
        <taxon>Magnoliopsida</taxon>
        <taxon>eudicotyledons</taxon>
        <taxon>Gunneridae</taxon>
        <taxon>Pentapetalae</taxon>
        <taxon>rosids</taxon>
        <taxon>malvids</taxon>
        <taxon>Myrtales</taxon>
        <taxon>Myrtaceae</taxon>
        <taxon>Myrtoideae</taxon>
        <taxon>Eucalypteae</taxon>
        <taxon>Eucalyptus</taxon>
    </lineage>
</organism>
<feature type="domain" description="EF-hand" evidence="5">
    <location>
        <begin position="18"/>
        <end position="53"/>
    </location>
</feature>
<accession>A0A059A0V7</accession>
<evidence type="ECO:0000259" key="5">
    <source>
        <dbReference type="PROSITE" id="PS50222"/>
    </source>
</evidence>
<dbReference type="Gene3D" id="3.30.60.90">
    <property type="match status" value="1"/>
</dbReference>
<dbReference type="Gramene" id="KCW46930">
    <property type="protein sequence ID" value="KCW46930"/>
    <property type="gene ID" value="EUGRSUZ_K00744"/>
</dbReference>
<evidence type="ECO:0000256" key="3">
    <source>
        <dbReference type="ARBA" id="ARBA00022833"/>
    </source>
</evidence>
<evidence type="ECO:0000256" key="2">
    <source>
        <dbReference type="ARBA" id="ARBA00022771"/>
    </source>
</evidence>
<evidence type="ECO:0000256" key="4">
    <source>
        <dbReference type="ARBA" id="ARBA00022837"/>
    </source>
</evidence>
<dbReference type="InterPro" id="IPR011992">
    <property type="entry name" value="EF-hand-dom_pair"/>
</dbReference>
<sequence>MVTDHILSMAYLDAATENVKQLAQDFVTEMDHDRNGVVCLSEFLSFTKVKGYELNACGTGKLSFDEAITVFYIATSARPLCDGCRCLTPGMFFTCVKCFKDTGEAETFNLCSDCFSHGNHTHPHHKQTKKNLVFFLFLNSSLNRRRI</sequence>
<name>A0A059A0V7_EUCGR</name>
<dbReference type="OMA" id="YELNACG"/>
<dbReference type="InterPro" id="IPR043145">
    <property type="entry name" value="Znf_ZZ_sf"/>
</dbReference>
<keyword evidence="4" id="KW-0106">Calcium</keyword>
<reference evidence="6" key="1">
    <citation type="submission" date="2013-07" db="EMBL/GenBank/DDBJ databases">
        <title>The genome of Eucalyptus grandis.</title>
        <authorList>
            <person name="Schmutz J."/>
            <person name="Hayes R."/>
            <person name="Myburg A."/>
            <person name="Tuskan G."/>
            <person name="Grattapaglia D."/>
            <person name="Rokhsar D.S."/>
        </authorList>
    </citation>
    <scope>NUCLEOTIDE SEQUENCE</scope>
    <source>
        <tissue evidence="6">Leaf extractions</tissue>
    </source>
</reference>
<proteinExistence type="predicted"/>
<evidence type="ECO:0000313" key="6">
    <source>
        <dbReference type="EMBL" id="KCW46930.1"/>
    </source>
</evidence>
<gene>
    <name evidence="6" type="ORF">EUGRSUZ_K00744</name>
</gene>
<dbReference type="InterPro" id="IPR002048">
    <property type="entry name" value="EF_hand_dom"/>
</dbReference>
<dbReference type="AlphaFoldDB" id="A0A059A0V7"/>
<protein>
    <recommendedName>
        <fullName evidence="5">EF-hand domain-containing protein</fullName>
    </recommendedName>
</protein>